<feature type="binding site" evidence="7">
    <location>
        <position position="98"/>
    </location>
    <ligand>
        <name>S-adenosyl-L-methionine</name>
        <dbReference type="ChEBI" id="CHEBI:59789"/>
    </ligand>
</feature>
<keyword evidence="3 7" id="KW-0698">rRNA processing</keyword>
<evidence type="ECO:0000256" key="4">
    <source>
        <dbReference type="ARBA" id="ARBA00022603"/>
    </source>
</evidence>
<dbReference type="HAMAP" id="MF_01007">
    <property type="entry name" value="16SrRNA_methyltr_H"/>
    <property type="match status" value="1"/>
</dbReference>
<evidence type="ECO:0000256" key="7">
    <source>
        <dbReference type="HAMAP-Rule" id="MF_01007"/>
    </source>
</evidence>
<dbReference type="EMBL" id="FNFY01000001">
    <property type="protein sequence ID" value="SDK21186.1"/>
    <property type="molecule type" value="Genomic_DNA"/>
</dbReference>
<dbReference type="InterPro" id="IPR023397">
    <property type="entry name" value="SAM-dep_MeTrfase_MraW_recog"/>
</dbReference>
<dbReference type="NCBIfam" id="TIGR00006">
    <property type="entry name" value="16S rRNA (cytosine(1402)-N(4))-methyltransferase RsmH"/>
    <property type="match status" value="1"/>
</dbReference>
<accession>A0A1G9A1F9</accession>
<feature type="binding site" evidence="7">
    <location>
        <position position="105"/>
    </location>
    <ligand>
        <name>S-adenosyl-L-methionine</name>
        <dbReference type="ChEBI" id="CHEBI:59789"/>
    </ligand>
</feature>
<dbReference type="PANTHER" id="PTHR11265">
    <property type="entry name" value="S-ADENOSYL-METHYLTRANSFERASE MRAW"/>
    <property type="match status" value="1"/>
</dbReference>
<comment type="catalytic activity">
    <reaction evidence="7">
        <text>cytidine(1402) in 16S rRNA + S-adenosyl-L-methionine = N(4)-methylcytidine(1402) in 16S rRNA + S-adenosyl-L-homocysteine + H(+)</text>
        <dbReference type="Rhea" id="RHEA:42928"/>
        <dbReference type="Rhea" id="RHEA-COMP:10286"/>
        <dbReference type="Rhea" id="RHEA-COMP:10287"/>
        <dbReference type="ChEBI" id="CHEBI:15378"/>
        <dbReference type="ChEBI" id="CHEBI:57856"/>
        <dbReference type="ChEBI" id="CHEBI:59789"/>
        <dbReference type="ChEBI" id="CHEBI:74506"/>
        <dbReference type="ChEBI" id="CHEBI:82748"/>
        <dbReference type="EC" id="2.1.1.199"/>
    </reaction>
</comment>
<dbReference type="Gene3D" id="1.10.150.170">
    <property type="entry name" value="Putative methyltransferase TM0872, insert domain"/>
    <property type="match status" value="1"/>
</dbReference>
<organism evidence="9 10">
    <name type="scientific">Lacicoccus qingdaonensis</name>
    <dbReference type="NCBI Taxonomy" id="576118"/>
    <lineage>
        <taxon>Bacteria</taxon>
        <taxon>Bacillati</taxon>
        <taxon>Bacillota</taxon>
        <taxon>Bacilli</taxon>
        <taxon>Bacillales</taxon>
        <taxon>Salinicoccaceae</taxon>
        <taxon>Lacicoccus</taxon>
    </lineage>
</organism>
<dbReference type="OrthoDB" id="9806637at2"/>
<dbReference type="AlphaFoldDB" id="A0A1G9A1F9"/>
<comment type="similarity">
    <text evidence="1 7">Belongs to the methyltransferase superfamily. RsmH family.</text>
</comment>
<evidence type="ECO:0000256" key="2">
    <source>
        <dbReference type="ARBA" id="ARBA00022490"/>
    </source>
</evidence>
<dbReference type="RefSeq" id="WP_092983625.1">
    <property type="nucleotide sequence ID" value="NZ_FNFY01000001.1"/>
</dbReference>
<feature type="region of interest" description="Disordered" evidence="8">
    <location>
        <begin position="287"/>
        <end position="309"/>
    </location>
</feature>
<keyword evidence="5 7" id="KW-0808">Transferase</keyword>
<name>A0A1G9A1F9_9BACL</name>
<sequence>MFSHDTVLLKETVDGLNVKEDGIYVDATLGGGGHTEYLLSKVTTGRVIAFDQDIYAIEHAQEKFKDNERLILVHSNFENLKEELKALDIEKVDGIMYDLGVSSPQLDITDRGFSHTREARLDMRMDQSQSLDAYEIVNTYSYEALVSIFFRYGEEKFSKRIAREIERRRKEHNIETTTGLTEIIKSQIPHKYRRTGGHPAKRVFQALRIAVNDELGVFERSLEAAIEILNKDGRVSVITFHSLEDRICKQMFVEYEKGPELPKGLPVIPPEYQPDLKRINRKPILADGEELENNPRARSAKLRIAEKQK</sequence>
<dbReference type="SUPFAM" id="SSF81799">
    <property type="entry name" value="Putative methyltransferase TM0872, insert domain"/>
    <property type="match status" value="1"/>
</dbReference>
<evidence type="ECO:0000313" key="10">
    <source>
        <dbReference type="Proteomes" id="UP000199008"/>
    </source>
</evidence>
<comment type="function">
    <text evidence="7">Specifically methylates the N4 position of cytidine in position 1402 (C1402) of 16S rRNA.</text>
</comment>
<proteinExistence type="inferred from homology"/>
<dbReference type="GO" id="GO:0071424">
    <property type="term" value="F:rRNA (cytosine-N4-)-methyltransferase activity"/>
    <property type="evidence" value="ECO:0007669"/>
    <property type="project" value="UniProtKB-UniRule"/>
</dbReference>
<dbReference type="Proteomes" id="UP000199008">
    <property type="component" value="Unassembled WGS sequence"/>
</dbReference>
<dbReference type="GO" id="GO:0005737">
    <property type="term" value="C:cytoplasm"/>
    <property type="evidence" value="ECO:0007669"/>
    <property type="project" value="UniProtKB-SubCell"/>
</dbReference>
<keyword evidence="10" id="KW-1185">Reference proteome</keyword>
<dbReference type="PANTHER" id="PTHR11265:SF0">
    <property type="entry name" value="12S RRNA N4-METHYLCYTIDINE METHYLTRANSFERASE"/>
    <property type="match status" value="1"/>
</dbReference>
<dbReference type="InterPro" id="IPR029063">
    <property type="entry name" value="SAM-dependent_MTases_sf"/>
</dbReference>
<evidence type="ECO:0000256" key="1">
    <source>
        <dbReference type="ARBA" id="ARBA00010396"/>
    </source>
</evidence>
<keyword evidence="6 7" id="KW-0949">S-adenosyl-L-methionine</keyword>
<evidence type="ECO:0000256" key="6">
    <source>
        <dbReference type="ARBA" id="ARBA00022691"/>
    </source>
</evidence>
<comment type="subcellular location">
    <subcellularLocation>
        <location evidence="7">Cytoplasm</location>
    </subcellularLocation>
</comment>
<keyword evidence="4 7" id="KW-0489">Methyltransferase</keyword>
<dbReference type="STRING" id="576118.SAMN05216216_10180"/>
<dbReference type="Pfam" id="PF01795">
    <property type="entry name" value="Methyltransf_5"/>
    <property type="match status" value="1"/>
</dbReference>
<feature type="binding site" evidence="7">
    <location>
        <position position="77"/>
    </location>
    <ligand>
        <name>S-adenosyl-L-methionine</name>
        <dbReference type="ChEBI" id="CHEBI:59789"/>
    </ligand>
</feature>
<gene>
    <name evidence="7" type="primary">rsmH</name>
    <name evidence="9" type="ORF">SAMN05216216_10180</name>
</gene>
<reference evidence="10" key="1">
    <citation type="submission" date="2016-10" db="EMBL/GenBank/DDBJ databases">
        <authorList>
            <person name="Varghese N."/>
            <person name="Submissions S."/>
        </authorList>
    </citation>
    <scope>NUCLEOTIDE SEQUENCE [LARGE SCALE GENOMIC DNA]</scope>
    <source>
        <strain evidence="10">CGMCC 1.8895</strain>
    </source>
</reference>
<feature type="binding site" evidence="7">
    <location>
        <position position="51"/>
    </location>
    <ligand>
        <name>S-adenosyl-L-methionine</name>
        <dbReference type="ChEBI" id="CHEBI:59789"/>
    </ligand>
</feature>
<evidence type="ECO:0000256" key="5">
    <source>
        <dbReference type="ARBA" id="ARBA00022679"/>
    </source>
</evidence>
<evidence type="ECO:0000313" key="9">
    <source>
        <dbReference type="EMBL" id="SDK21186.1"/>
    </source>
</evidence>
<feature type="binding site" evidence="7">
    <location>
        <begin position="32"/>
        <end position="34"/>
    </location>
    <ligand>
        <name>S-adenosyl-L-methionine</name>
        <dbReference type="ChEBI" id="CHEBI:59789"/>
    </ligand>
</feature>
<dbReference type="Gene3D" id="3.40.50.150">
    <property type="entry name" value="Vaccinia Virus protein VP39"/>
    <property type="match status" value="1"/>
</dbReference>
<dbReference type="EC" id="2.1.1.199" evidence="7"/>
<keyword evidence="2 7" id="KW-0963">Cytoplasm</keyword>
<evidence type="ECO:0000256" key="8">
    <source>
        <dbReference type="SAM" id="MobiDB-lite"/>
    </source>
</evidence>
<dbReference type="FunFam" id="1.10.150.170:FF:000001">
    <property type="entry name" value="Ribosomal RNA small subunit methyltransferase H"/>
    <property type="match status" value="1"/>
</dbReference>
<dbReference type="PIRSF" id="PIRSF004486">
    <property type="entry name" value="MraW"/>
    <property type="match status" value="1"/>
</dbReference>
<evidence type="ECO:0000256" key="3">
    <source>
        <dbReference type="ARBA" id="ARBA00022552"/>
    </source>
</evidence>
<dbReference type="InterPro" id="IPR002903">
    <property type="entry name" value="RsmH"/>
</dbReference>
<dbReference type="GO" id="GO:0070475">
    <property type="term" value="P:rRNA base methylation"/>
    <property type="evidence" value="ECO:0007669"/>
    <property type="project" value="UniProtKB-UniRule"/>
</dbReference>
<protein>
    <recommendedName>
        <fullName evidence="7">Ribosomal RNA small subunit methyltransferase H</fullName>
        <ecNumber evidence="7">2.1.1.199</ecNumber>
    </recommendedName>
    <alternativeName>
        <fullName evidence="7">16S rRNA m(4)C1402 methyltransferase</fullName>
    </alternativeName>
    <alternativeName>
        <fullName evidence="7">rRNA (cytosine-N(4)-)-methyltransferase RsmH</fullName>
    </alternativeName>
</protein>
<dbReference type="SUPFAM" id="SSF53335">
    <property type="entry name" value="S-adenosyl-L-methionine-dependent methyltransferases"/>
    <property type="match status" value="1"/>
</dbReference>